<dbReference type="eggNOG" id="ENOG502QSMU">
    <property type="taxonomic scope" value="Eukaryota"/>
</dbReference>
<evidence type="ECO:0000313" key="2">
    <source>
        <dbReference type="EnsemblPlants" id="OPUNC02G01290.1"/>
    </source>
</evidence>
<organism evidence="2">
    <name type="scientific">Oryza punctata</name>
    <name type="common">Red rice</name>
    <dbReference type="NCBI Taxonomy" id="4537"/>
    <lineage>
        <taxon>Eukaryota</taxon>
        <taxon>Viridiplantae</taxon>
        <taxon>Streptophyta</taxon>
        <taxon>Embryophyta</taxon>
        <taxon>Tracheophyta</taxon>
        <taxon>Spermatophyta</taxon>
        <taxon>Magnoliopsida</taxon>
        <taxon>Liliopsida</taxon>
        <taxon>Poales</taxon>
        <taxon>Poaceae</taxon>
        <taxon>BOP clade</taxon>
        <taxon>Oryzoideae</taxon>
        <taxon>Oryzeae</taxon>
        <taxon>Oryzinae</taxon>
        <taxon>Oryza</taxon>
    </lineage>
</organism>
<sequence>MATPPPAAAVAVADLLESGTFAPPSPPPRPPAPTTILAAWSHLRNPSSPAAAALAALETLHLHRRSLRLSSAHVALLLPLLPLHPRLVSPLLATSPHLLPASLPASLPVSPRLLLLGALASARNGKSLSSHANSGSTAAENLGGGGGSESGDGHDGDPIVAVGRILDDMEKGSESCHDLDHLALAGISCVLASADELQFRRIIGSLLRICGRIGSLSVGVRMLKLVEWLLLGFMESRKMRKVQVLFEMISPESCQSQGYVMSPVVMVACGALRALRVASARYRLDFDPRLKEAPERTIRFAAEKAVLEGKHVDHKRLLLQCVALGLTQCGQVTPHESVLRGVCMALLEELLPLPDLLKVSVQCPDGNSAEIIKYRVKQHLDSVLFKEAGPVTGILCNQYSFASDKAKTSVETYVWEYAQLLYCHLRAAVILHQGKQDDLITDIEKIAEAAFLMVVVFSAEVTKHRLNAKSLEGFQPDIAVKILVSFSCLEHLRRLRLPEYTEAVRRAVLVNQENAAVAALFIESIPSYVELTNVLTLDGTRYVWHRDVVQTSRVLFYLRVIPTCIGLIPARMIQDQYIQHSNEKVTRASHSVVVSFLSSGNDTDPDDRMALKEQLAFYYIKRTLEAYPGVTPFEGLASGVAALARHLPAGSPATLFCIHSLVVKAKDLCHTSKVQDKSLWRSWEGSTEPCKKILDLLLRLIFLVDIQSFPYLLKELAEFVSVLPKEGQDVLLDDMHAHVAESDDVTRKPVLVSWLQSLSYISSQATRHKSLDNVGSDELSLNRTMARL</sequence>
<dbReference type="EnsemblPlants" id="OPUNC02G01290.1">
    <property type="protein sequence ID" value="OPUNC02G01290.1"/>
    <property type="gene ID" value="OPUNC02G01290"/>
</dbReference>
<accession>A0A0E0JUW6</accession>
<dbReference type="AlphaFoldDB" id="A0A0E0JUW6"/>
<dbReference type="HOGENOM" id="CLU_018843_1_0_1"/>
<reference evidence="2" key="1">
    <citation type="submission" date="2015-04" db="UniProtKB">
        <authorList>
            <consortium name="EnsemblPlants"/>
        </authorList>
    </citation>
    <scope>IDENTIFICATION</scope>
</reference>
<evidence type="ECO:0000256" key="1">
    <source>
        <dbReference type="SAM" id="MobiDB-lite"/>
    </source>
</evidence>
<name>A0A0E0JUW6_ORYPU</name>
<dbReference type="PANTHER" id="PTHR36337:SF1">
    <property type="entry name" value="OBSCURIN-LIKE PROTEIN"/>
    <property type="match status" value="1"/>
</dbReference>
<dbReference type="PANTHER" id="PTHR36337">
    <property type="entry name" value="OBSCURIN-LIKE PROTEIN"/>
    <property type="match status" value="1"/>
</dbReference>
<dbReference type="STRING" id="4537.A0A0E0JUW6"/>
<dbReference type="Gramene" id="OPUNC02G01290.1">
    <property type="protein sequence ID" value="OPUNC02G01290.1"/>
    <property type="gene ID" value="OPUNC02G01290"/>
</dbReference>
<dbReference type="Proteomes" id="UP000026962">
    <property type="component" value="Chromosome 2"/>
</dbReference>
<keyword evidence="3" id="KW-1185">Reference proteome</keyword>
<proteinExistence type="predicted"/>
<reference evidence="2" key="2">
    <citation type="submission" date="2018-05" db="EMBL/GenBank/DDBJ databases">
        <title>OpunRS2 (Oryza punctata Reference Sequence Version 2).</title>
        <authorList>
            <person name="Zhang J."/>
            <person name="Kudrna D."/>
            <person name="Lee S."/>
            <person name="Talag J."/>
            <person name="Welchert J."/>
            <person name="Wing R.A."/>
        </authorList>
    </citation>
    <scope>NUCLEOTIDE SEQUENCE [LARGE SCALE GENOMIC DNA]</scope>
</reference>
<feature type="compositionally biased region" description="Polar residues" evidence="1">
    <location>
        <begin position="127"/>
        <end position="139"/>
    </location>
</feature>
<evidence type="ECO:0000313" key="3">
    <source>
        <dbReference type="Proteomes" id="UP000026962"/>
    </source>
</evidence>
<feature type="region of interest" description="Disordered" evidence="1">
    <location>
        <begin position="127"/>
        <end position="155"/>
    </location>
</feature>
<protein>
    <submittedName>
        <fullName evidence="2">Uncharacterized protein</fullName>
    </submittedName>
</protein>
<dbReference type="OMA" id="ATLFCIH"/>